<dbReference type="Proteomes" id="UP000694845">
    <property type="component" value="Unplaced"/>
</dbReference>
<gene>
    <name evidence="3" type="primary">LOC110988156</name>
</gene>
<dbReference type="OrthoDB" id="338650at2759"/>
<dbReference type="AlphaFoldDB" id="A0A8B7ZND8"/>
<evidence type="ECO:0000256" key="1">
    <source>
        <dbReference type="SAM" id="MobiDB-lite"/>
    </source>
</evidence>
<dbReference type="GeneID" id="110988156"/>
<accession>A0A8B7ZND8</accession>
<evidence type="ECO:0000313" key="3">
    <source>
        <dbReference type="RefSeq" id="XP_022107113.1"/>
    </source>
</evidence>
<dbReference type="KEGG" id="aplc:110988156"/>
<reference evidence="3" key="1">
    <citation type="submission" date="2025-08" db="UniProtKB">
        <authorList>
            <consortium name="RefSeq"/>
        </authorList>
    </citation>
    <scope>IDENTIFICATION</scope>
</reference>
<feature type="compositionally biased region" description="Basic and acidic residues" evidence="1">
    <location>
        <begin position="29"/>
        <end position="38"/>
    </location>
</feature>
<keyword evidence="2" id="KW-1185">Reference proteome</keyword>
<sequence length="104" mass="10760">MSSKIVLNGELAPGSPTVARSGDITNESSLDRECENLTRKAAAGADQGKPQERSNGVVTPPLPKGCVPLTHQVAGHMYGKGTSKAGNGKFSPNVDKLAKSDCLL</sequence>
<feature type="region of interest" description="Disordered" evidence="1">
    <location>
        <begin position="1"/>
        <end position="64"/>
    </location>
</feature>
<dbReference type="RefSeq" id="XP_022107113.1">
    <property type="nucleotide sequence ID" value="XM_022251421.1"/>
</dbReference>
<evidence type="ECO:0000313" key="2">
    <source>
        <dbReference type="Proteomes" id="UP000694845"/>
    </source>
</evidence>
<protein>
    <submittedName>
        <fullName evidence="3">Uncharacterized protein LOC110988156</fullName>
    </submittedName>
</protein>
<proteinExistence type="predicted"/>
<name>A0A8B7ZND8_ACAPL</name>
<organism evidence="2 3">
    <name type="scientific">Acanthaster planci</name>
    <name type="common">Crown-of-thorns starfish</name>
    <dbReference type="NCBI Taxonomy" id="133434"/>
    <lineage>
        <taxon>Eukaryota</taxon>
        <taxon>Metazoa</taxon>
        <taxon>Echinodermata</taxon>
        <taxon>Eleutherozoa</taxon>
        <taxon>Asterozoa</taxon>
        <taxon>Asteroidea</taxon>
        <taxon>Valvatacea</taxon>
        <taxon>Valvatida</taxon>
        <taxon>Acanthasteridae</taxon>
        <taxon>Acanthaster</taxon>
    </lineage>
</organism>